<dbReference type="PROSITE" id="PS51670">
    <property type="entry name" value="SHKT"/>
    <property type="match status" value="1"/>
</dbReference>
<dbReference type="SMART" id="SM00254">
    <property type="entry name" value="ShKT"/>
    <property type="match status" value="1"/>
</dbReference>
<name>A0A915A8M3_PARUN</name>
<evidence type="ECO:0000313" key="3">
    <source>
        <dbReference type="Proteomes" id="UP000887569"/>
    </source>
</evidence>
<comment type="caution">
    <text evidence="1">Lacks conserved residue(s) required for the propagation of feature annotation.</text>
</comment>
<accession>A0A915A8M3</accession>
<reference evidence="4" key="1">
    <citation type="submission" date="2022-11" db="UniProtKB">
        <authorList>
            <consortium name="WormBaseParasite"/>
        </authorList>
    </citation>
    <scope>IDENTIFICATION</scope>
</reference>
<proteinExistence type="predicted"/>
<protein>
    <submittedName>
        <fullName evidence="4">ShKT domain-containing protein</fullName>
    </submittedName>
</protein>
<sequence>MRKYAECADRHISCRQWQIDGHCHGKSKLFMQENCRASCGICRTPKDDDCLRHSTPNSIGQTFKPHKLQRLKRSFDRRRKCSGCEAA</sequence>
<feature type="domain" description="ShKT" evidence="2">
    <location>
        <begin position="7"/>
        <end position="42"/>
    </location>
</feature>
<dbReference type="InterPro" id="IPR003582">
    <property type="entry name" value="ShKT_dom"/>
</dbReference>
<evidence type="ECO:0000259" key="2">
    <source>
        <dbReference type="PROSITE" id="PS51670"/>
    </source>
</evidence>
<evidence type="ECO:0000256" key="1">
    <source>
        <dbReference type="PROSITE-ProRule" id="PRU01005"/>
    </source>
</evidence>
<dbReference type="Proteomes" id="UP000887569">
    <property type="component" value="Unplaced"/>
</dbReference>
<organism evidence="3 4">
    <name type="scientific">Parascaris univalens</name>
    <name type="common">Nematode worm</name>
    <dbReference type="NCBI Taxonomy" id="6257"/>
    <lineage>
        <taxon>Eukaryota</taxon>
        <taxon>Metazoa</taxon>
        <taxon>Ecdysozoa</taxon>
        <taxon>Nematoda</taxon>
        <taxon>Chromadorea</taxon>
        <taxon>Rhabditida</taxon>
        <taxon>Spirurina</taxon>
        <taxon>Ascaridomorpha</taxon>
        <taxon>Ascaridoidea</taxon>
        <taxon>Ascarididae</taxon>
        <taxon>Parascaris</taxon>
    </lineage>
</organism>
<dbReference type="Gene3D" id="1.10.10.1940">
    <property type="match status" value="1"/>
</dbReference>
<dbReference type="Pfam" id="PF01549">
    <property type="entry name" value="ShK"/>
    <property type="match status" value="1"/>
</dbReference>
<evidence type="ECO:0000313" key="4">
    <source>
        <dbReference type="WBParaSite" id="PgR003_g060_t02"/>
    </source>
</evidence>
<dbReference type="WBParaSite" id="PgR003_g060_t02">
    <property type="protein sequence ID" value="PgR003_g060_t02"/>
    <property type="gene ID" value="PgR003_g060"/>
</dbReference>
<dbReference type="AlphaFoldDB" id="A0A915A8M3"/>
<keyword evidence="3" id="KW-1185">Reference proteome</keyword>